<gene>
    <name evidence="2" type="ORF">SAMN05444338_11555</name>
</gene>
<organism evidence="2 3">
    <name type="scientific">Flavobacterium degerlachei</name>
    <dbReference type="NCBI Taxonomy" id="229203"/>
    <lineage>
        <taxon>Bacteria</taxon>
        <taxon>Pseudomonadati</taxon>
        <taxon>Bacteroidota</taxon>
        <taxon>Flavobacteriia</taxon>
        <taxon>Flavobacteriales</taxon>
        <taxon>Flavobacteriaceae</taxon>
        <taxon>Flavobacterium</taxon>
    </lineage>
</organism>
<sequence>MAAVIWTAIVFTLCLVQSESLPVVNIENLDKFIHAFFHFVFTSLWFLFLISHTTDKKIFMPLMIAFMLSVFFGIAIEVLQGLYTTTRKEDALDVAANISGATLAVLSIVMYYKIRRLDKK</sequence>
<protein>
    <recommendedName>
        <fullName evidence="4">VanZ like family protein</fullName>
    </recommendedName>
</protein>
<evidence type="ECO:0000313" key="3">
    <source>
        <dbReference type="Proteomes" id="UP000198569"/>
    </source>
</evidence>
<name>A0A1H3EL81_9FLAO</name>
<feature type="transmembrane region" description="Helical" evidence="1">
    <location>
        <begin position="94"/>
        <end position="112"/>
    </location>
</feature>
<evidence type="ECO:0008006" key="4">
    <source>
        <dbReference type="Google" id="ProtNLM"/>
    </source>
</evidence>
<reference evidence="3" key="1">
    <citation type="submission" date="2016-10" db="EMBL/GenBank/DDBJ databases">
        <authorList>
            <person name="Varghese N."/>
            <person name="Submissions S."/>
        </authorList>
    </citation>
    <scope>NUCLEOTIDE SEQUENCE [LARGE SCALE GENOMIC DNA]</scope>
    <source>
        <strain evidence="3">DSM 15718</strain>
    </source>
</reference>
<proteinExistence type="predicted"/>
<dbReference type="Proteomes" id="UP000198569">
    <property type="component" value="Unassembled WGS sequence"/>
</dbReference>
<dbReference type="EMBL" id="FNMV01000015">
    <property type="protein sequence ID" value="SDX79360.1"/>
    <property type="molecule type" value="Genomic_DNA"/>
</dbReference>
<feature type="transmembrane region" description="Helical" evidence="1">
    <location>
        <begin position="62"/>
        <end position="82"/>
    </location>
</feature>
<feature type="transmembrane region" description="Helical" evidence="1">
    <location>
        <begin position="32"/>
        <end position="50"/>
    </location>
</feature>
<evidence type="ECO:0000256" key="1">
    <source>
        <dbReference type="SAM" id="Phobius"/>
    </source>
</evidence>
<keyword evidence="3" id="KW-1185">Reference proteome</keyword>
<keyword evidence="1" id="KW-0472">Membrane</keyword>
<dbReference type="RefSeq" id="WP_245709714.1">
    <property type="nucleotide sequence ID" value="NZ_FNMV01000015.1"/>
</dbReference>
<evidence type="ECO:0000313" key="2">
    <source>
        <dbReference type="EMBL" id="SDX79360.1"/>
    </source>
</evidence>
<dbReference type="NCBIfam" id="NF037970">
    <property type="entry name" value="vanZ_1"/>
    <property type="match status" value="1"/>
</dbReference>
<dbReference type="STRING" id="229203.SAMN05444338_11555"/>
<dbReference type="AlphaFoldDB" id="A0A1H3EL81"/>
<keyword evidence="1" id="KW-0812">Transmembrane</keyword>
<accession>A0A1H3EL81</accession>
<keyword evidence="1" id="KW-1133">Transmembrane helix</keyword>